<dbReference type="STRING" id="1188229.GlitD10_1126"/>
<reference evidence="1 2" key="1">
    <citation type="submission" date="2016-10" db="EMBL/GenBank/DDBJ databases">
        <title>Description of Gloeomargarita lithophora gen. nov., sp. nov., a thylakoid-bearing basal-branching cyanobacterium with intracellular carbonates, and proposal for Gloeomargaritales ord. nov.</title>
        <authorList>
            <person name="Moreira D."/>
            <person name="Tavera R."/>
            <person name="Benzerara K."/>
            <person name="Skouri-Panet F."/>
            <person name="Couradeau E."/>
            <person name="Gerard E."/>
            <person name="Loussert C."/>
            <person name="Novelo E."/>
            <person name="Zivanovic Y."/>
            <person name="Lopez-Garcia P."/>
        </authorList>
    </citation>
    <scope>NUCLEOTIDE SEQUENCE [LARGE SCALE GENOMIC DNA]</scope>
    <source>
        <strain evidence="1 2">D10</strain>
    </source>
</reference>
<dbReference type="KEGG" id="glt:GlitD10_1126"/>
<keyword evidence="2" id="KW-1185">Reference proteome</keyword>
<dbReference type="RefSeq" id="WP_071454031.1">
    <property type="nucleotide sequence ID" value="NZ_CP017675.1"/>
</dbReference>
<protein>
    <submittedName>
        <fullName evidence="1">Uncharacterized protein</fullName>
    </submittedName>
</protein>
<dbReference type="EMBL" id="CP017675">
    <property type="protein sequence ID" value="APB33446.1"/>
    <property type="molecule type" value="Genomic_DNA"/>
</dbReference>
<dbReference type="Proteomes" id="UP000180235">
    <property type="component" value="Chromosome"/>
</dbReference>
<organism evidence="1 2">
    <name type="scientific">Gloeomargarita lithophora Alchichica-D10</name>
    <dbReference type="NCBI Taxonomy" id="1188229"/>
    <lineage>
        <taxon>Bacteria</taxon>
        <taxon>Bacillati</taxon>
        <taxon>Cyanobacteriota</taxon>
        <taxon>Cyanophyceae</taxon>
        <taxon>Gloeomargaritales</taxon>
        <taxon>Gloeomargaritaceae</taxon>
        <taxon>Gloeomargarita</taxon>
    </lineage>
</organism>
<sequence>MVPPIPQTPEEFQALRHQPPSADRIAVTIAGVVRLGQAAGQSLAELQAQILAEDGLLEPATRSWLSQLIAQAWELTPPEAPASCSG</sequence>
<gene>
    <name evidence="1" type="ORF">GlitD10_1126</name>
</gene>
<evidence type="ECO:0000313" key="1">
    <source>
        <dbReference type="EMBL" id="APB33446.1"/>
    </source>
</evidence>
<accession>A0A1J0ABY4</accession>
<evidence type="ECO:0000313" key="2">
    <source>
        <dbReference type="Proteomes" id="UP000180235"/>
    </source>
</evidence>
<dbReference type="AlphaFoldDB" id="A0A1J0ABY4"/>
<proteinExistence type="predicted"/>
<name>A0A1J0ABY4_9CYAN</name>
<dbReference type="OrthoDB" id="515414at2"/>